<evidence type="ECO:0000256" key="1">
    <source>
        <dbReference type="SAM" id="MobiDB-lite"/>
    </source>
</evidence>
<sequence>MGAISDGRELGSGNSGQLGCKKFRRKTEEPVGGTVAITAAKRGTGARLEHDRKKCTGDGAGRQETMLAAQK</sequence>
<feature type="compositionally biased region" description="Basic and acidic residues" evidence="1">
    <location>
        <begin position="47"/>
        <end position="56"/>
    </location>
</feature>
<organism evidence="2 3">
    <name type="scientific">Rubroshorea leprosula</name>
    <dbReference type="NCBI Taxonomy" id="152421"/>
    <lineage>
        <taxon>Eukaryota</taxon>
        <taxon>Viridiplantae</taxon>
        <taxon>Streptophyta</taxon>
        <taxon>Embryophyta</taxon>
        <taxon>Tracheophyta</taxon>
        <taxon>Spermatophyta</taxon>
        <taxon>Magnoliopsida</taxon>
        <taxon>eudicotyledons</taxon>
        <taxon>Gunneridae</taxon>
        <taxon>Pentapetalae</taxon>
        <taxon>rosids</taxon>
        <taxon>malvids</taxon>
        <taxon>Malvales</taxon>
        <taxon>Dipterocarpaceae</taxon>
        <taxon>Rubroshorea</taxon>
    </lineage>
</organism>
<proteinExistence type="predicted"/>
<feature type="region of interest" description="Disordered" evidence="1">
    <location>
        <begin position="1"/>
        <end position="71"/>
    </location>
</feature>
<dbReference type="EMBL" id="BPVZ01000040">
    <property type="protein sequence ID" value="GKV14079.1"/>
    <property type="molecule type" value="Genomic_DNA"/>
</dbReference>
<keyword evidence="3" id="KW-1185">Reference proteome</keyword>
<comment type="caution">
    <text evidence="2">The sequence shown here is derived from an EMBL/GenBank/DDBJ whole genome shotgun (WGS) entry which is preliminary data.</text>
</comment>
<name>A0AAV5JHD2_9ROSI</name>
<gene>
    <name evidence="2" type="ORF">SLEP1_g25000</name>
</gene>
<dbReference type="AlphaFoldDB" id="A0AAV5JHD2"/>
<reference evidence="2 3" key="1">
    <citation type="journal article" date="2021" name="Commun. Biol.">
        <title>The genome of Shorea leprosula (Dipterocarpaceae) highlights the ecological relevance of drought in aseasonal tropical rainforests.</title>
        <authorList>
            <person name="Ng K.K.S."/>
            <person name="Kobayashi M.J."/>
            <person name="Fawcett J.A."/>
            <person name="Hatakeyama M."/>
            <person name="Paape T."/>
            <person name="Ng C.H."/>
            <person name="Ang C.C."/>
            <person name="Tnah L.H."/>
            <person name="Lee C.T."/>
            <person name="Nishiyama T."/>
            <person name="Sese J."/>
            <person name="O'Brien M.J."/>
            <person name="Copetti D."/>
            <person name="Mohd Noor M.I."/>
            <person name="Ong R.C."/>
            <person name="Putra M."/>
            <person name="Sireger I.Z."/>
            <person name="Indrioko S."/>
            <person name="Kosugi Y."/>
            <person name="Izuno A."/>
            <person name="Isagi Y."/>
            <person name="Lee S.L."/>
            <person name="Shimizu K.K."/>
        </authorList>
    </citation>
    <scope>NUCLEOTIDE SEQUENCE [LARGE SCALE GENOMIC DNA]</scope>
    <source>
        <strain evidence="2">214</strain>
    </source>
</reference>
<protein>
    <submittedName>
        <fullName evidence="2">Uncharacterized protein</fullName>
    </submittedName>
</protein>
<evidence type="ECO:0000313" key="2">
    <source>
        <dbReference type="EMBL" id="GKV14079.1"/>
    </source>
</evidence>
<accession>A0AAV5JHD2</accession>
<dbReference type="Proteomes" id="UP001054252">
    <property type="component" value="Unassembled WGS sequence"/>
</dbReference>
<evidence type="ECO:0000313" key="3">
    <source>
        <dbReference type="Proteomes" id="UP001054252"/>
    </source>
</evidence>